<evidence type="ECO:0000256" key="3">
    <source>
        <dbReference type="ARBA" id="ARBA00023274"/>
    </source>
</evidence>
<dbReference type="InterPro" id="IPR036373">
    <property type="entry name" value="Ribosomal_bL17_sf"/>
</dbReference>
<evidence type="ECO:0000256" key="2">
    <source>
        <dbReference type="ARBA" id="ARBA00022980"/>
    </source>
</evidence>
<dbReference type="GO" id="GO:0022625">
    <property type="term" value="C:cytosolic large ribosomal subunit"/>
    <property type="evidence" value="ECO:0007669"/>
    <property type="project" value="TreeGrafter"/>
</dbReference>
<accession>A0A0G1PMY1</accession>
<keyword evidence="2 5" id="KW-0689">Ribosomal protein</keyword>
<evidence type="ECO:0000256" key="1">
    <source>
        <dbReference type="ARBA" id="ARBA00008777"/>
    </source>
</evidence>
<dbReference type="EMBL" id="LCMG01000004">
    <property type="protein sequence ID" value="KKU34062.1"/>
    <property type="molecule type" value="Genomic_DNA"/>
</dbReference>
<comment type="caution">
    <text evidence="7">The sequence shown here is derived from an EMBL/GenBank/DDBJ whole genome shotgun (WGS) entry which is preliminary data.</text>
</comment>
<dbReference type="NCBIfam" id="TIGR00059">
    <property type="entry name" value="L17"/>
    <property type="match status" value="1"/>
</dbReference>
<gene>
    <name evidence="7" type="ORF">UX45_C0004G0013</name>
</gene>
<evidence type="ECO:0000313" key="8">
    <source>
        <dbReference type="Proteomes" id="UP000034705"/>
    </source>
</evidence>
<keyword evidence="3 5" id="KW-0687">Ribonucleoprotein</keyword>
<evidence type="ECO:0000313" key="7">
    <source>
        <dbReference type="EMBL" id="KKU34062.1"/>
    </source>
</evidence>
<sequence length="97" mass="10936">MLRNLAASVILYEKVKTTAAKAKAVQPLVEKAITKGKKDSLSARRLLLTFFYTDHPIKKIFEVLGPRYHDRQGGYTRITKLGHRPNDGADMVLIELV</sequence>
<dbReference type="Pfam" id="PF01196">
    <property type="entry name" value="Ribosomal_L17"/>
    <property type="match status" value="1"/>
</dbReference>
<dbReference type="Proteomes" id="UP000034705">
    <property type="component" value="Unassembled WGS sequence"/>
</dbReference>
<dbReference type="GO" id="GO:0006412">
    <property type="term" value="P:translation"/>
    <property type="evidence" value="ECO:0007669"/>
    <property type="project" value="InterPro"/>
</dbReference>
<evidence type="ECO:0000256" key="4">
    <source>
        <dbReference type="ARBA" id="ARBA00035494"/>
    </source>
</evidence>
<dbReference type="PATRIC" id="fig|1619001.3.peg.279"/>
<dbReference type="AlphaFoldDB" id="A0A0G1PMY1"/>
<dbReference type="Gene3D" id="3.90.1030.10">
    <property type="entry name" value="Ribosomal protein L17"/>
    <property type="match status" value="1"/>
</dbReference>
<evidence type="ECO:0000256" key="5">
    <source>
        <dbReference type="RuleBase" id="RU000660"/>
    </source>
</evidence>
<protein>
    <recommendedName>
        <fullName evidence="4 6">50S ribosomal protein L17</fullName>
    </recommendedName>
</protein>
<proteinExistence type="inferred from homology"/>
<comment type="similarity">
    <text evidence="1 5">Belongs to the bacterial ribosomal protein bL17 family.</text>
</comment>
<dbReference type="PANTHER" id="PTHR14413:SF16">
    <property type="entry name" value="LARGE RIBOSOMAL SUBUNIT PROTEIN BL17M"/>
    <property type="match status" value="1"/>
</dbReference>
<evidence type="ECO:0000256" key="6">
    <source>
        <dbReference type="RuleBase" id="RU000661"/>
    </source>
</evidence>
<dbReference type="GO" id="GO:0003735">
    <property type="term" value="F:structural constituent of ribosome"/>
    <property type="evidence" value="ECO:0007669"/>
    <property type="project" value="InterPro"/>
</dbReference>
<dbReference type="PANTHER" id="PTHR14413">
    <property type="entry name" value="RIBOSOMAL PROTEIN L17"/>
    <property type="match status" value="1"/>
</dbReference>
<dbReference type="InterPro" id="IPR000456">
    <property type="entry name" value="Ribosomal_bL17"/>
</dbReference>
<reference evidence="7 8" key="1">
    <citation type="journal article" date="2015" name="Nature">
        <title>rRNA introns, odd ribosomes, and small enigmatic genomes across a large radiation of phyla.</title>
        <authorList>
            <person name="Brown C.T."/>
            <person name="Hug L.A."/>
            <person name="Thomas B.C."/>
            <person name="Sharon I."/>
            <person name="Castelle C.J."/>
            <person name="Singh A."/>
            <person name="Wilkins M.J."/>
            <person name="Williams K.H."/>
            <person name="Banfield J.F."/>
        </authorList>
    </citation>
    <scope>NUCLEOTIDE SEQUENCE [LARGE SCALE GENOMIC DNA]</scope>
</reference>
<organism evidence="7 8">
    <name type="scientific">Candidatus Uhrbacteria bacterium GW2011_GWF2_46_218</name>
    <dbReference type="NCBI Taxonomy" id="1619001"/>
    <lineage>
        <taxon>Bacteria</taxon>
        <taxon>Candidatus Uhriibacteriota</taxon>
    </lineage>
</organism>
<name>A0A0G1PMY1_9BACT</name>
<dbReference type="SUPFAM" id="SSF64263">
    <property type="entry name" value="Prokaryotic ribosomal protein L17"/>
    <property type="match status" value="1"/>
</dbReference>